<dbReference type="InterPro" id="IPR051082">
    <property type="entry name" value="Pentapeptide-BTB/POZ_domain"/>
</dbReference>
<accession>A0A6H1Z7R5</accession>
<dbReference type="Pfam" id="PF00805">
    <property type="entry name" value="Pentapeptide"/>
    <property type="match status" value="1"/>
</dbReference>
<dbReference type="PANTHER" id="PTHR14136:SF17">
    <property type="entry name" value="BTB_POZ DOMAIN-CONTAINING PROTEIN KCTD9"/>
    <property type="match status" value="1"/>
</dbReference>
<evidence type="ECO:0000313" key="1">
    <source>
        <dbReference type="EMBL" id="QJA43501.1"/>
    </source>
</evidence>
<gene>
    <name evidence="1" type="ORF">MM171B00216_0063</name>
</gene>
<dbReference type="InterPro" id="IPR001646">
    <property type="entry name" value="5peptide_repeat"/>
</dbReference>
<dbReference type="AlphaFoldDB" id="A0A6H1Z7R5"/>
<organism evidence="1">
    <name type="scientific">viral metagenome</name>
    <dbReference type="NCBI Taxonomy" id="1070528"/>
    <lineage>
        <taxon>unclassified sequences</taxon>
        <taxon>metagenomes</taxon>
        <taxon>organismal metagenomes</taxon>
    </lineage>
</organism>
<proteinExistence type="predicted"/>
<name>A0A6H1Z7R5_9ZZZZ</name>
<protein>
    <recommendedName>
        <fullName evidence="2">Pentapeptide repeat-containing protein</fullName>
    </recommendedName>
</protein>
<dbReference type="Gene3D" id="2.160.20.80">
    <property type="entry name" value="E3 ubiquitin-protein ligase SopA"/>
    <property type="match status" value="1"/>
</dbReference>
<evidence type="ECO:0008006" key="2">
    <source>
        <dbReference type="Google" id="ProtNLM"/>
    </source>
</evidence>
<reference evidence="1" key="1">
    <citation type="submission" date="2020-03" db="EMBL/GenBank/DDBJ databases">
        <title>The deep terrestrial virosphere.</title>
        <authorList>
            <person name="Holmfeldt K."/>
            <person name="Nilsson E."/>
            <person name="Simone D."/>
            <person name="Lopez-Fernandez M."/>
            <person name="Wu X."/>
            <person name="de Brujin I."/>
            <person name="Lundin D."/>
            <person name="Andersson A."/>
            <person name="Bertilsson S."/>
            <person name="Dopson M."/>
        </authorList>
    </citation>
    <scope>NUCLEOTIDE SEQUENCE</scope>
    <source>
        <strain evidence="1">MM171B00216</strain>
    </source>
</reference>
<dbReference type="PANTHER" id="PTHR14136">
    <property type="entry name" value="BTB_POZ DOMAIN-CONTAINING PROTEIN KCTD9"/>
    <property type="match status" value="1"/>
</dbReference>
<sequence length="217" mass="23110">MKKAELQTILSSHAEWLRDVTTGSKADLSKANLSGADLGGADLSRADLGEAYLNEAYLSGADLSEADLSGADLSGADLSGADLSGADLSGADLSGAQNLLLAASWLADSFEADSHGIIVYKVFGLHRAPREDWIIKAGVVIREVCHPDPCLDCACGINFGTDRWIKVNAAGKQVWKARIAWIDLADTVVPYNTDGKARCGRMTLLEDATAEFWRQTP</sequence>
<dbReference type="SUPFAM" id="SSF141571">
    <property type="entry name" value="Pentapeptide repeat-like"/>
    <property type="match status" value="1"/>
</dbReference>
<dbReference type="EMBL" id="MT143888">
    <property type="protein sequence ID" value="QJA43501.1"/>
    <property type="molecule type" value="Genomic_DNA"/>
</dbReference>